<reference evidence="2 3" key="1">
    <citation type="journal article" date="2012" name="J. Bacteriol.">
        <title>Whole-Genome Sequence of Nocardiopsis alba Strain ATCC BAA-2165, Associated with Honeybees.</title>
        <authorList>
            <person name="Qiao J."/>
            <person name="Chen L."/>
            <person name="Li Y."/>
            <person name="Wang J."/>
            <person name="Zhang W."/>
            <person name="Chen S."/>
        </authorList>
    </citation>
    <scope>NUCLEOTIDE SEQUENCE [LARGE SCALE GENOMIC DNA]</scope>
    <source>
        <strain evidence="3">ATCC BAA-2165 / BE74</strain>
    </source>
</reference>
<organism evidence="2 3">
    <name type="scientific">Nocardiopsis alba (strain ATCC BAA-2165 / BE74)</name>
    <dbReference type="NCBI Taxonomy" id="1205910"/>
    <lineage>
        <taxon>Bacteria</taxon>
        <taxon>Bacillati</taxon>
        <taxon>Actinomycetota</taxon>
        <taxon>Actinomycetes</taxon>
        <taxon>Streptosporangiales</taxon>
        <taxon>Nocardiopsidaceae</taxon>
        <taxon>Nocardiopsis</taxon>
    </lineage>
</organism>
<evidence type="ECO:0000313" key="2">
    <source>
        <dbReference type="EMBL" id="AFR09550.1"/>
    </source>
</evidence>
<evidence type="ECO:0000313" key="3">
    <source>
        <dbReference type="Proteomes" id="UP000003779"/>
    </source>
</evidence>
<feature type="compositionally biased region" description="Basic and acidic residues" evidence="1">
    <location>
        <begin position="1"/>
        <end position="35"/>
    </location>
</feature>
<dbReference type="KEGG" id="nal:B005_4955"/>
<dbReference type="EMBL" id="CP003788">
    <property type="protein sequence ID" value="AFR09550.1"/>
    <property type="molecule type" value="Genomic_DNA"/>
</dbReference>
<reference evidence="3" key="2">
    <citation type="submission" date="2012-08" db="EMBL/GenBank/DDBJ databases">
        <title>Whole-genome sequence of Nocardiopsis alba strain ATCC BAA-2165 associated with honeybees.</title>
        <authorList>
            <person name="Qiao J."/>
            <person name="Chen L."/>
            <person name="Li Y."/>
            <person name="Wang J."/>
            <person name="Zhang W."/>
            <person name="Chen S."/>
        </authorList>
    </citation>
    <scope>NUCLEOTIDE SEQUENCE [LARGE SCALE GENOMIC DNA]</scope>
    <source>
        <strain evidence="3">ATCC BAA-2165 / BE74</strain>
    </source>
</reference>
<gene>
    <name evidence="2" type="ordered locus">B005_4955</name>
</gene>
<sequence length="49" mass="5554">MKEVLVDRGLDHGHRADHRAGRGRALCHDPGRGDAPRGALRRVRRDRMT</sequence>
<dbReference type="HOGENOM" id="CLU_3138292_0_0_11"/>
<accession>J7LDT3</accession>
<evidence type="ECO:0000256" key="1">
    <source>
        <dbReference type="SAM" id="MobiDB-lite"/>
    </source>
</evidence>
<name>J7LDT3_NOCAA</name>
<dbReference type="Proteomes" id="UP000003779">
    <property type="component" value="Chromosome"/>
</dbReference>
<dbReference type="AlphaFoldDB" id="J7LDT3"/>
<proteinExistence type="predicted"/>
<protein>
    <submittedName>
        <fullName evidence="2">Uncharacterized protein</fullName>
    </submittedName>
</protein>
<feature type="region of interest" description="Disordered" evidence="1">
    <location>
        <begin position="1"/>
        <end position="49"/>
    </location>
</feature>
<feature type="compositionally biased region" description="Basic residues" evidence="1">
    <location>
        <begin position="39"/>
        <end position="49"/>
    </location>
</feature>